<feature type="domain" description="Response regulatory" evidence="3">
    <location>
        <begin position="3"/>
        <end position="123"/>
    </location>
</feature>
<dbReference type="Gene3D" id="3.40.50.2300">
    <property type="match status" value="1"/>
</dbReference>
<dbReference type="SUPFAM" id="SSF52172">
    <property type="entry name" value="CheY-like"/>
    <property type="match status" value="1"/>
</dbReference>
<evidence type="ECO:0000256" key="2">
    <source>
        <dbReference type="PROSITE-ProRule" id="PRU00169"/>
    </source>
</evidence>
<dbReference type="EMBL" id="BLJE01000001">
    <property type="protein sequence ID" value="GFE64180.1"/>
    <property type="molecule type" value="Genomic_DNA"/>
</dbReference>
<comment type="caution">
    <text evidence="4">The sequence shown here is derived from an EMBL/GenBank/DDBJ whole genome shotgun (WGS) entry which is preliminary data.</text>
</comment>
<gene>
    <name evidence="4" type="ORF">KIN_12540</name>
</gene>
<reference evidence="4 5" key="1">
    <citation type="submission" date="2019-12" db="EMBL/GenBank/DDBJ databases">
        <title>Litoreibacter badius sp. nov., a novel bacteriochlorophyll a-containing bacterium in the genus Litoreibacter.</title>
        <authorList>
            <person name="Kanamuro M."/>
            <person name="Takabe Y."/>
            <person name="Mori K."/>
            <person name="Takaichi S."/>
            <person name="Hanada S."/>
        </authorList>
    </citation>
    <scope>NUCLEOTIDE SEQUENCE [LARGE SCALE GENOMIC DNA]</scope>
    <source>
        <strain evidence="4 5">K6</strain>
    </source>
</reference>
<keyword evidence="5" id="KW-1185">Reference proteome</keyword>
<dbReference type="SMART" id="SM00448">
    <property type="entry name" value="REC"/>
    <property type="match status" value="1"/>
</dbReference>
<evidence type="ECO:0000259" key="3">
    <source>
        <dbReference type="PROSITE" id="PS50110"/>
    </source>
</evidence>
<evidence type="ECO:0000256" key="1">
    <source>
        <dbReference type="ARBA" id="ARBA00022553"/>
    </source>
</evidence>
<keyword evidence="1 2" id="KW-0597">Phosphoprotein</keyword>
<name>A0A6N6JEC8_9RHOB</name>
<evidence type="ECO:0000313" key="4">
    <source>
        <dbReference type="EMBL" id="GFE64180.1"/>
    </source>
</evidence>
<dbReference type="InterPro" id="IPR001789">
    <property type="entry name" value="Sig_transdc_resp-reg_receiver"/>
</dbReference>
<sequence length="124" mass="12983">MAHVLVVDDDTHVRAALRAVLDENGYTVSEAETTGVAKDMLSDEAHAVSAILLDIWLPEEGGVAFLRELRSNGSDLPIVMMSGGGPGRSLEDAIALADASGADAVLIKPFQNKELLDALDGALN</sequence>
<dbReference type="Pfam" id="PF00072">
    <property type="entry name" value="Response_reg"/>
    <property type="match status" value="1"/>
</dbReference>
<dbReference type="Proteomes" id="UP000436822">
    <property type="component" value="Unassembled WGS sequence"/>
</dbReference>
<dbReference type="InterPro" id="IPR050595">
    <property type="entry name" value="Bact_response_regulator"/>
</dbReference>
<dbReference type="PANTHER" id="PTHR44591:SF3">
    <property type="entry name" value="RESPONSE REGULATORY DOMAIN-CONTAINING PROTEIN"/>
    <property type="match status" value="1"/>
</dbReference>
<dbReference type="GO" id="GO:0000160">
    <property type="term" value="P:phosphorelay signal transduction system"/>
    <property type="evidence" value="ECO:0007669"/>
    <property type="project" value="InterPro"/>
</dbReference>
<dbReference type="AlphaFoldDB" id="A0A6N6JEC8"/>
<protein>
    <recommendedName>
        <fullName evidence="3">Response regulatory domain-containing protein</fullName>
    </recommendedName>
</protein>
<dbReference type="OrthoDB" id="5456285at2"/>
<dbReference type="PANTHER" id="PTHR44591">
    <property type="entry name" value="STRESS RESPONSE REGULATOR PROTEIN 1"/>
    <property type="match status" value="1"/>
</dbReference>
<dbReference type="PROSITE" id="PS50110">
    <property type="entry name" value="RESPONSE_REGULATORY"/>
    <property type="match status" value="1"/>
</dbReference>
<dbReference type="InterPro" id="IPR011006">
    <property type="entry name" value="CheY-like_superfamily"/>
</dbReference>
<organism evidence="4 5">
    <name type="scientific">Litoreibacter roseus</name>
    <dbReference type="NCBI Taxonomy" id="2601869"/>
    <lineage>
        <taxon>Bacteria</taxon>
        <taxon>Pseudomonadati</taxon>
        <taxon>Pseudomonadota</taxon>
        <taxon>Alphaproteobacteria</taxon>
        <taxon>Rhodobacterales</taxon>
        <taxon>Roseobacteraceae</taxon>
        <taxon>Litoreibacter</taxon>
    </lineage>
</organism>
<accession>A0A6N6JEC8</accession>
<feature type="modified residue" description="4-aspartylphosphate" evidence="2">
    <location>
        <position position="54"/>
    </location>
</feature>
<proteinExistence type="predicted"/>
<dbReference type="RefSeq" id="WP_159805047.1">
    <property type="nucleotide sequence ID" value="NZ_BLJE01000001.1"/>
</dbReference>
<evidence type="ECO:0000313" key="5">
    <source>
        <dbReference type="Proteomes" id="UP000436822"/>
    </source>
</evidence>